<gene>
    <name evidence="3" type="ORF">LZ016_09650</name>
</gene>
<comment type="caution">
    <text evidence="3">The sequence shown here is derived from an EMBL/GenBank/DDBJ whole genome shotgun (WGS) entry which is preliminary data.</text>
</comment>
<dbReference type="RefSeq" id="WP_241447163.1">
    <property type="nucleotide sequence ID" value="NZ_JAKZHW010000001.1"/>
</dbReference>
<dbReference type="EMBL" id="JAKZHW010000001">
    <property type="protein sequence ID" value="MCH8616361.1"/>
    <property type="molecule type" value="Genomic_DNA"/>
</dbReference>
<evidence type="ECO:0000313" key="4">
    <source>
        <dbReference type="Proteomes" id="UP001203058"/>
    </source>
</evidence>
<feature type="signal peptide" evidence="2">
    <location>
        <begin position="1"/>
        <end position="21"/>
    </location>
</feature>
<evidence type="ECO:0000313" key="3">
    <source>
        <dbReference type="EMBL" id="MCH8616361.1"/>
    </source>
</evidence>
<feature type="chain" id="PRO_5046034084" description="LTXXQ motif family protein" evidence="2">
    <location>
        <begin position="22"/>
        <end position="145"/>
    </location>
</feature>
<feature type="region of interest" description="Disordered" evidence="1">
    <location>
        <begin position="69"/>
        <end position="94"/>
    </location>
</feature>
<dbReference type="Proteomes" id="UP001203058">
    <property type="component" value="Unassembled WGS sequence"/>
</dbReference>
<keyword evidence="4" id="KW-1185">Reference proteome</keyword>
<protein>
    <recommendedName>
        <fullName evidence="5">LTXXQ motif family protein</fullName>
    </recommendedName>
</protein>
<proteinExistence type="predicted"/>
<sequence length="145" mass="15692">MRFHLLALPFALAAAPALAQAAPAPSPSDDLRIPRELSDPALANRLVDTMQALSKAFLNLPVGEAEAALQGRPATAGDKRRTVATESGMSERELKQKIDESRPMMIASQRALMAALPAMMKGLKDAEKEFDRAAANMPRPDYPKR</sequence>
<accession>A0ABS9VN12</accession>
<evidence type="ECO:0000256" key="1">
    <source>
        <dbReference type="SAM" id="MobiDB-lite"/>
    </source>
</evidence>
<evidence type="ECO:0000256" key="2">
    <source>
        <dbReference type="SAM" id="SignalP"/>
    </source>
</evidence>
<keyword evidence="2" id="KW-0732">Signal</keyword>
<feature type="compositionally biased region" description="Basic and acidic residues" evidence="1">
    <location>
        <begin position="77"/>
        <end position="94"/>
    </location>
</feature>
<evidence type="ECO:0008006" key="5">
    <source>
        <dbReference type="Google" id="ProtNLM"/>
    </source>
</evidence>
<name>A0ABS9VN12_9SPHN</name>
<reference evidence="3 4" key="1">
    <citation type="submission" date="2022-03" db="EMBL/GenBank/DDBJ databases">
        <authorList>
            <person name="Jo J.-H."/>
            <person name="Im W.-T."/>
        </authorList>
    </citation>
    <scope>NUCLEOTIDE SEQUENCE [LARGE SCALE GENOMIC DNA]</scope>
    <source>
        <strain evidence="3 4">SM33</strain>
    </source>
</reference>
<organism evidence="3 4">
    <name type="scientific">Sphingomonas telluris</name>
    <dbReference type="NCBI Taxonomy" id="2907998"/>
    <lineage>
        <taxon>Bacteria</taxon>
        <taxon>Pseudomonadati</taxon>
        <taxon>Pseudomonadota</taxon>
        <taxon>Alphaproteobacteria</taxon>
        <taxon>Sphingomonadales</taxon>
        <taxon>Sphingomonadaceae</taxon>
        <taxon>Sphingomonas</taxon>
    </lineage>
</organism>